<proteinExistence type="inferred from homology"/>
<keyword evidence="1" id="KW-0479">Metal-binding</keyword>
<evidence type="ECO:0000256" key="1">
    <source>
        <dbReference type="ARBA" id="ARBA00022723"/>
    </source>
</evidence>
<dbReference type="SUPFAM" id="SSF81606">
    <property type="entry name" value="PP2C-like"/>
    <property type="match status" value="1"/>
</dbReference>
<name>A0A2M4CYK9_ANODA</name>
<dbReference type="Gene3D" id="3.60.40.10">
    <property type="entry name" value="PPM-type phosphatase domain"/>
    <property type="match status" value="1"/>
</dbReference>
<dbReference type="VEuPathDB" id="VectorBase:ADAR2_004289"/>
<comment type="similarity">
    <text evidence="4">Belongs to the PP2C family.</text>
</comment>
<dbReference type="InterPro" id="IPR000222">
    <property type="entry name" value="PP2C_BS"/>
</dbReference>
<evidence type="ECO:0000256" key="2">
    <source>
        <dbReference type="ARBA" id="ARBA00022801"/>
    </source>
</evidence>
<dbReference type="GO" id="GO:0004741">
    <property type="term" value="F:[pyruvate dehydrogenase (acetyl-transferring)]-phosphatase activity"/>
    <property type="evidence" value="ECO:0007669"/>
    <property type="project" value="TreeGrafter"/>
</dbReference>
<sequence length="701" mass="77325">MDMLNRLKNRVLTVVAPDLPALPPGTSNPSVFSSSMHRQGGSGSKDQQEHGKMLPEKFHYARPCFLQLNTEDEVKASADHNVRPIIVPRDLMVLPWNIGYAECVNSGKSKWNEDQAAFHQHRLTHPLRKYPDLPYTYVGIYDGHAGYGAALAAANQFHHILHQRLVDVIDLLWPRGDGDDGATGSMPHPIGLFHRQVSRDELIIGALESAFADMDTVLAEDRNKFRNAGGCTALVSLFILGKLYVANAGDSRGILCKRLPRASINHTATQTPAKRSCWKGRGSIRGAETVATAASQHSMESDSDDEMMTVAEPCSFDHTPDTERQRLLMIGKHNSALLGEEYIAKEYAKKPTSRDLGTRILYRQGAMCGWSYKTLTVDDLKIPLVTGSGKRSRLLGTIGVTRGFGDHELKALGCNLPIKPFLSSHPDVTCFDLTQVQSDPSGTNCDGEYGILVMATDGLWDVSESQQVARNVFATLKRYPTEPHRYTMVAQELVARSRGRANESGHWRLAESRSAATVDDISVLVIPVYRYYSEYLAWAEMYDIRNQHKGSVADPLPLNRSGEAEHSIKEQHSTDKVAITSTKLQQQQQQQQRCSSCWLLPPPADAAEAAENLLLVGHLLSSSSPPASLLTPSWGGGCCADRGGGGRCFLLPPQYSTILELGHTHTHTQTHSHTHGHTHTHMRAPKVNRFLDRLEIAAGYL</sequence>
<dbReference type="SMART" id="SM00332">
    <property type="entry name" value="PP2Cc"/>
    <property type="match status" value="1"/>
</dbReference>
<evidence type="ECO:0000313" key="7">
    <source>
        <dbReference type="EMBL" id="MBW70355.1"/>
    </source>
</evidence>
<evidence type="ECO:0000256" key="4">
    <source>
        <dbReference type="RuleBase" id="RU003465"/>
    </source>
</evidence>
<dbReference type="PANTHER" id="PTHR13832">
    <property type="entry name" value="PROTEIN PHOSPHATASE 2C"/>
    <property type="match status" value="1"/>
</dbReference>
<dbReference type="PROSITE" id="PS01032">
    <property type="entry name" value="PPM_1"/>
    <property type="match status" value="1"/>
</dbReference>
<accession>A0A2M4CYK9</accession>
<dbReference type="GO" id="GO:0005739">
    <property type="term" value="C:mitochondrion"/>
    <property type="evidence" value="ECO:0007669"/>
    <property type="project" value="TreeGrafter"/>
</dbReference>
<dbReference type="PROSITE" id="PS51746">
    <property type="entry name" value="PPM_2"/>
    <property type="match status" value="1"/>
</dbReference>
<feature type="compositionally biased region" description="Polar residues" evidence="5">
    <location>
        <begin position="25"/>
        <end position="37"/>
    </location>
</feature>
<keyword evidence="3 4" id="KW-0904">Protein phosphatase</keyword>
<evidence type="ECO:0000259" key="6">
    <source>
        <dbReference type="PROSITE" id="PS51746"/>
    </source>
</evidence>
<feature type="domain" description="PPM-type phosphatase" evidence="6">
    <location>
        <begin position="99"/>
        <end position="528"/>
    </location>
</feature>
<evidence type="ECO:0000256" key="5">
    <source>
        <dbReference type="SAM" id="MobiDB-lite"/>
    </source>
</evidence>
<feature type="region of interest" description="Disordered" evidence="5">
    <location>
        <begin position="555"/>
        <end position="574"/>
    </location>
</feature>
<reference evidence="7" key="1">
    <citation type="submission" date="2018-01" db="EMBL/GenBank/DDBJ databases">
        <title>An insight into the sialome of Amazonian anophelines.</title>
        <authorList>
            <person name="Ribeiro J.M."/>
            <person name="Scarpassa V."/>
            <person name="Calvo E."/>
        </authorList>
    </citation>
    <scope>NUCLEOTIDE SEQUENCE</scope>
</reference>
<dbReference type="PANTHER" id="PTHR13832:SF354">
    <property type="entry name" value="GM14138P"/>
    <property type="match status" value="1"/>
</dbReference>
<keyword evidence="2 4" id="KW-0378">Hydrolase</keyword>
<dbReference type="InterPro" id="IPR001932">
    <property type="entry name" value="PPM-type_phosphatase-like_dom"/>
</dbReference>
<dbReference type="InterPro" id="IPR036457">
    <property type="entry name" value="PPM-type-like_dom_sf"/>
</dbReference>
<organism evidence="7">
    <name type="scientific">Anopheles darlingi</name>
    <name type="common">Mosquito</name>
    <dbReference type="NCBI Taxonomy" id="43151"/>
    <lineage>
        <taxon>Eukaryota</taxon>
        <taxon>Metazoa</taxon>
        <taxon>Ecdysozoa</taxon>
        <taxon>Arthropoda</taxon>
        <taxon>Hexapoda</taxon>
        <taxon>Insecta</taxon>
        <taxon>Pterygota</taxon>
        <taxon>Neoptera</taxon>
        <taxon>Endopterygota</taxon>
        <taxon>Diptera</taxon>
        <taxon>Nematocera</taxon>
        <taxon>Culicoidea</taxon>
        <taxon>Culicidae</taxon>
        <taxon>Anophelinae</taxon>
        <taxon>Anopheles</taxon>
    </lineage>
</organism>
<feature type="compositionally biased region" description="Basic and acidic residues" evidence="5">
    <location>
        <begin position="562"/>
        <end position="574"/>
    </location>
</feature>
<protein>
    <submittedName>
        <fullName evidence="7">Putative serine/threonine phosphatase</fullName>
    </submittedName>
</protein>
<dbReference type="CDD" id="cd00143">
    <property type="entry name" value="PP2Cc"/>
    <property type="match status" value="1"/>
</dbReference>
<dbReference type="GO" id="GO:0046872">
    <property type="term" value="F:metal ion binding"/>
    <property type="evidence" value="ECO:0007669"/>
    <property type="project" value="UniProtKB-KW"/>
</dbReference>
<feature type="region of interest" description="Disordered" evidence="5">
    <location>
        <begin position="18"/>
        <end position="51"/>
    </location>
</feature>
<dbReference type="VEuPathDB" id="VectorBase:ADAC008257"/>
<dbReference type="AlphaFoldDB" id="A0A2M4CYK9"/>
<evidence type="ECO:0000256" key="3">
    <source>
        <dbReference type="ARBA" id="ARBA00022912"/>
    </source>
</evidence>
<dbReference type="Pfam" id="PF00481">
    <property type="entry name" value="PP2C"/>
    <property type="match status" value="2"/>
</dbReference>
<dbReference type="InterPro" id="IPR015655">
    <property type="entry name" value="PP2C"/>
</dbReference>
<dbReference type="EMBL" id="GGFL01006177">
    <property type="protein sequence ID" value="MBW70355.1"/>
    <property type="molecule type" value="Transcribed_RNA"/>
</dbReference>